<dbReference type="SUPFAM" id="SSF54160">
    <property type="entry name" value="Chromo domain-like"/>
    <property type="match status" value="1"/>
</dbReference>
<dbReference type="AlphaFoldDB" id="A0AAV1T3M1"/>
<dbReference type="InterPro" id="IPR000953">
    <property type="entry name" value="Chromo/chromo_shadow_dom"/>
</dbReference>
<accession>A0AAV1T3M1</accession>
<proteinExistence type="predicted"/>
<evidence type="ECO:0000313" key="3">
    <source>
        <dbReference type="EMBL" id="CAK7894602.1"/>
    </source>
</evidence>
<reference evidence="3" key="1">
    <citation type="submission" date="2024-01" db="EMBL/GenBank/DDBJ databases">
        <authorList>
            <person name="Webb A."/>
        </authorList>
    </citation>
    <scope>NUCLEOTIDE SEQUENCE</scope>
    <source>
        <strain evidence="3">Pm1</strain>
    </source>
</reference>
<dbReference type="CDD" id="cd00024">
    <property type="entry name" value="CD_CSD"/>
    <property type="match status" value="1"/>
</dbReference>
<evidence type="ECO:0000256" key="1">
    <source>
        <dbReference type="SAM" id="MobiDB-lite"/>
    </source>
</evidence>
<sequence>MNGVRTSYLVRWRGYPPAWDSWQPRAQLIVDVPGLVEKHDETHPLRSKKGRRKMTSPNASTGIARYQSLRPL</sequence>
<dbReference type="InterPro" id="IPR016197">
    <property type="entry name" value="Chromo-like_dom_sf"/>
</dbReference>
<evidence type="ECO:0000313" key="4">
    <source>
        <dbReference type="Proteomes" id="UP001162060"/>
    </source>
</evidence>
<evidence type="ECO:0000259" key="2">
    <source>
        <dbReference type="PROSITE" id="PS50013"/>
    </source>
</evidence>
<dbReference type="PROSITE" id="PS50013">
    <property type="entry name" value="CHROMO_2"/>
    <property type="match status" value="1"/>
</dbReference>
<dbReference type="InterPro" id="IPR023780">
    <property type="entry name" value="Chromo_domain"/>
</dbReference>
<dbReference type="EMBL" id="CAKLBY020000004">
    <property type="protein sequence ID" value="CAK7894602.1"/>
    <property type="molecule type" value="Genomic_DNA"/>
</dbReference>
<feature type="domain" description="Chromo" evidence="2">
    <location>
        <begin position="1"/>
        <end position="51"/>
    </location>
</feature>
<protein>
    <recommendedName>
        <fullName evidence="2">Chromo domain-containing protein</fullName>
    </recommendedName>
</protein>
<gene>
    <name evidence="3" type="ORF">PM001_LOCUS838</name>
</gene>
<dbReference type="Proteomes" id="UP001162060">
    <property type="component" value="Unassembled WGS sequence"/>
</dbReference>
<name>A0AAV1T3M1_9STRA</name>
<organism evidence="3 4">
    <name type="scientific">Peronospora matthiolae</name>
    <dbReference type="NCBI Taxonomy" id="2874970"/>
    <lineage>
        <taxon>Eukaryota</taxon>
        <taxon>Sar</taxon>
        <taxon>Stramenopiles</taxon>
        <taxon>Oomycota</taxon>
        <taxon>Peronosporomycetes</taxon>
        <taxon>Peronosporales</taxon>
        <taxon>Peronosporaceae</taxon>
        <taxon>Peronospora</taxon>
    </lineage>
</organism>
<feature type="compositionally biased region" description="Basic residues" evidence="1">
    <location>
        <begin position="45"/>
        <end position="54"/>
    </location>
</feature>
<comment type="caution">
    <text evidence="3">The sequence shown here is derived from an EMBL/GenBank/DDBJ whole genome shotgun (WGS) entry which is preliminary data.</text>
</comment>
<feature type="region of interest" description="Disordered" evidence="1">
    <location>
        <begin position="39"/>
        <end position="72"/>
    </location>
</feature>
<dbReference type="Pfam" id="PF00385">
    <property type="entry name" value="Chromo"/>
    <property type="match status" value="1"/>
</dbReference>
<dbReference type="Gene3D" id="2.40.50.40">
    <property type="match status" value="1"/>
</dbReference>